<dbReference type="GO" id="GO:0046872">
    <property type="term" value="F:metal ion binding"/>
    <property type="evidence" value="ECO:0007669"/>
    <property type="project" value="UniProtKB-KW"/>
</dbReference>
<evidence type="ECO:0000256" key="2">
    <source>
        <dbReference type="ARBA" id="ARBA00022723"/>
    </source>
</evidence>
<proteinExistence type="predicted"/>
<sequence>MTVTIDIPKPYIKKYLEGVYVPLADSTIRINYVPEDQYEKLATQEIYKSYPVYLPGREPEGYYESLSQLEPEVVFNEDELTSNEDWVKAGELVFDYSLSLRPLDSAFLTRLTLLHDKEKLPVGKDGIIPFYKLVVPEKGVLLITGRSCVMCHTKVMPDSSIIKGAQGNFPFDPDYAEDLRGLLDNARSHNVPQEQIMQGLLGDKMFLFGAPWIKSVAQQRLMDMSPEDFIENIDRASSGVVHRHGTNIGTPASIPDLYNLQDRKYLDHTGLMRHRSIEDLMLYATFNEETDFMSKYNKYNMLRPWPNEQENPMQAGRRYSDAQLYALAKYIYSLNAPKSPISQPEELVNKGQRIFAEEGCVTCHAPPYFSNNMLLPVDGFTFPKSYKSKLDIFDISVGTDPQLAMSTRRGTGFYKVPSLIGVWNRQALLHDGSITSLEELLSKERLQDDFERTGYNATYNTSQKVEGHPFGLELSTENKQALIAYVNSL</sequence>
<organism evidence="6 7">
    <name type="scientific">Maribacter litoralis</name>
    <dbReference type="NCBI Taxonomy" id="2059726"/>
    <lineage>
        <taxon>Bacteria</taxon>
        <taxon>Pseudomonadati</taxon>
        <taxon>Bacteroidota</taxon>
        <taxon>Flavobacteriia</taxon>
        <taxon>Flavobacteriales</taxon>
        <taxon>Flavobacteriaceae</taxon>
        <taxon>Maribacter</taxon>
    </lineage>
</organism>
<protein>
    <recommendedName>
        <fullName evidence="5">Cytochrome c domain-containing protein</fullName>
    </recommendedName>
</protein>
<keyword evidence="2 4" id="KW-0479">Metal-binding</keyword>
<dbReference type="PANTHER" id="PTHR30600:SF9">
    <property type="entry name" value="BLR7738 PROTEIN"/>
    <property type="match status" value="1"/>
</dbReference>
<name>A0A653P5X1_9FLAO</name>
<dbReference type="AlphaFoldDB" id="A0A653P5X1"/>
<gene>
    <name evidence="6" type="ORF">MARI151_20128</name>
</gene>
<dbReference type="InterPro" id="IPR009056">
    <property type="entry name" value="Cyt_c-like_dom"/>
</dbReference>
<evidence type="ECO:0000256" key="3">
    <source>
        <dbReference type="ARBA" id="ARBA00023004"/>
    </source>
</evidence>
<dbReference type="PANTHER" id="PTHR30600">
    <property type="entry name" value="CYTOCHROME C PEROXIDASE-RELATED"/>
    <property type="match status" value="1"/>
</dbReference>
<keyword evidence="7" id="KW-1185">Reference proteome</keyword>
<keyword evidence="1 4" id="KW-0349">Heme</keyword>
<evidence type="ECO:0000313" key="7">
    <source>
        <dbReference type="Proteomes" id="UP000430202"/>
    </source>
</evidence>
<reference evidence="6 7" key="1">
    <citation type="submission" date="2019-10" db="EMBL/GenBank/DDBJ databases">
        <authorList>
            <person name="Karimi E."/>
        </authorList>
    </citation>
    <scope>NUCLEOTIDE SEQUENCE [LARGE SCALE GENOMIC DNA]</scope>
    <source>
        <strain evidence="6">Maribacter sp. 151</strain>
    </source>
</reference>
<accession>A0A653P5X1</accession>
<dbReference type="InterPro" id="IPR036909">
    <property type="entry name" value="Cyt_c-like_dom_sf"/>
</dbReference>
<dbReference type="PROSITE" id="PS51007">
    <property type="entry name" value="CYTC"/>
    <property type="match status" value="1"/>
</dbReference>
<evidence type="ECO:0000256" key="4">
    <source>
        <dbReference type="PROSITE-ProRule" id="PRU00433"/>
    </source>
</evidence>
<dbReference type="InterPro" id="IPR051395">
    <property type="entry name" value="Cytochrome_c_Peroxidase/MauG"/>
</dbReference>
<dbReference type="EMBL" id="CABWLR010000002">
    <property type="protein sequence ID" value="VXB25043.1"/>
    <property type="molecule type" value="Genomic_DNA"/>
</dbReference>
<dbReference type="GO" id="GO:0009055">
    <property type="term" value="F:electron transfer activity"/>
    <property type="evidence" value="ECO:0007669"/>
    <property type="project" value="InterPro"/>
</dbReference>
<dbReference type="GO" id="GO:0020037">
    <property type="term" value="F:heme binding"/>
    <property type="evidence" value="ECO:0007669"/>
    <property type="project" value="InterPro"/>
</dbReference>
<evidence type="ECO:0000259" key="5">
    <source>
        <dbReference type="PROSITE" id="PS51007"/>
    </source>
</evidence>
<dbReference type="GO" id="GO:0004130">
    <property type="term" value="F:cytochrome-c peroxidase activity"/>
    <property type="evidence" value="ECO:0007669"/>
    <property type="project" value="TreeGrafter"/>
</dbReference>
<keyword evidence="3 4" id="KW-0408">Iron</keyword>
<dbReference type="SUPFAM" id="SSF46626">
    <property type="entry name" value="Cytochrome c"/>
    <property type="match status" value="1"/>
</dbReference>
<evidence type="ECO:0000313" key="6">
    <source>
        <dbReference type="EMBL" id="VXB25043.1"/>
    </source>
</evidence>
<feature type="domain" description="Cytochrome c" evidence="5">
    <location>
        <begin position="346"/>
        <end position="489"/>
    </location>
</feature>
<dbReference type="Proteomes" id="UP000430202">
    <property type="component" value="Unassembled WGS sequence"/>
</dbReference>
<dbReference type="Gene3D" id="1.10.760.10">
    <property type="entry name" value="Cytochrome c-like domain"/>
    <property type="match status" value="1"/>
</dbReference>
<evidence type="ECO:0000256" key="1">
    <source>
        <dbReference type="ARBA" id="ARBA00022617"/>
    </source>
</evidence>